<dbReference type="Proteomes" id="UP000016491">
    <property type="component" value="Unassembled WGS sequence"/>
</dbReference>
<dbReference type="AlphaFoldDB" id="A0ABC9TVT2"/>
<dbReference type="EMBL" id="AWSU01000234">
    <property type="protein sequence ID" value="ERI75810.1"/>
    <property type="molecule type" value="Genomic_DNA"/>
</dbReference>
<comment type="caution">
    <text evidence="1">The sequence shown here is derived from an EMBL/GenBank/DDBJ whole genome shotgun (WGS) entry which is preliminary data.</text>
</comment>
<proteinExistence type="predicted"/>
<protein>
    <submittedName>
        <fullName evidence="1">Uncharacterized protein</fullName>
    </submittedName>
</protein>
<organism evidence="1 2">
    <name type="scientific">[Clostridium] symbiosum ATCC 14940</name>
    <dbReference type="NCBI Taxonomy" id="411472"/>
    <lineage>
        <taxon>Bacteria</taxon>
        <taxon>Bacillati</taxon>
        <taxon>Bacillota</taxon>
        <taxon>Clostridia</taxon>
        <taxon>Lachnospirales</taxon>
        <taxon>Lachnospiraceae</taxon>
        <taxon>Otoolea</taxon>
    </lineage>
</organism>
<reference evidence="1 2" key="1">
    <citation type="submission" date="2013-07" db="EMBL/GenBank/DDBJ databases">
        <authorList>
            <person name="Weinstock G."/>
            <person name="Sodergren E."/>
            <person name="Wylie T."/>
            <person name="Fulton L."/>
            <person name="Fulton R."/>
            <person name="Fronick C."/>
            <person name="O'Laughlin M."/>
            <person name="Godfrey J."/>
            <person name="Miner T."/>
            <person name="Herter B."/>
            <person name="Appelbaum E."/>
            <person name="Cordes M."/>
            <person name="Lek S."/>
            <person name="Wollam A."/>
            <person name="Pepin K.H."/>
            <person name="Palsikar V.B."/>
            <person name="Mitreva M."/>
            <person name="Wilson R.K."/>
        </authorList>
    </citation>
    <scope>NUCLEOTIDE SEQUENCE [LARGE SCALE GENOMIC DNA]</scope>
    <source>
        <strain evidence="1 2">ATCC 14940</strain>
    </source>
</reference>
<gene>
    <name evidence="1" type="ORF">CLOSYM_03034</name>
</gene>
<sequence>MRGNPAGMNCCGTVCTLNANKQRASFASENCISLKAVIRYT</sequence>
<accession>A0ABC9TVT2</accession>
<evidence type="ECO:0000313" key="2">
    <source>
        <dbReference type="Proteomes" id="UP000016491"/>
    </source>
</evidence>
<evidence type="ECO:0000313" key="1">
    <source>
        <dbReference type="EMBL" id="ERI75810.1"/>
    </source>
</evidence>
<name>A0ABC9TVT2_CLOSY</name>